<dbReference type="InterPro" id="IPR002312">
    <property type="entry name" value="Asp/Asn-tRNA-synth_IIb"/>
</dbReference>
<feature type="domain" description="Aminoacyl-transfer RNA synthetases class-II family profile" evidence="6">
    <location>
        <begin position="151"/>
        <end position="371"/>
    </location>
</feature>
<keyword evidence="5" id="KW-0030">Aminoacyl-tRNA synthetase</keyword>
<dbReference type="AlphaFoldDB" id="T1H0K9"/>
<evidence type="ECO:0000256" key="4">
    <source>
        <dbReference type="ARBA" id="ARBA00022917"/>
    </source>
</evidence>
<dbReference type="InterPro" id="IPR004364">
    <property type="entry name" value="Aa-tRNA-synt_II"/>
</dbReference>
<reference evidence="8" key="1">
    <citation type="submission" date="2013-02" db="EMBL/GenBank/DDBJ databases">
        <authorList>
            <person name="Hughes D."/>
        </authorList>
    </citation>
    <scope>NUCLEOTIDE SEQUENCE</scope>
    <source>
        <strain>Durham</strain>
        <strain evidence="8">NC isolate 2 -- Noor lab</strain>
    </source>
</reference>
<dbReference type="PANTHER" id="PTHR22594">
    <property type="entry name" value="ASPARTYL/LYSYL-TRNA SYNTHETASE"/>
    <property type="match status" value="1"/>
</dbReference>
<evidence type="ECO:0000256" key="1">
    <source>
        <dbReference type="ARBA" id="ARBA00022598"/>
    </source>
</evidence>
<dbReference type="Proteomes" id="UP000015102">
    <property type="component" value="Unassembled WGS sequence"/>
</dbReference>
<dbReference type="PROSITE" id="PS50862">
    <property type="entry name" value="AA_TRNA_LIGASE_II"/>
    <property type="match status" value="1"/>
</dbReference>
<protein>
    <recommendedName>
        <fullName evidence="6">Aminoacyl-transfer RNA synthetases class-II family profile domain-containing protein</fullName>
    </recommendedName>
</protein>
<dbReference type="EMBL" id="CAQQ02373491">
    <property type="status" value="NOT_ANNOTATED_CDS"/>
    <property type="molecule type" value="Genomic_DNA"/>
</dbReference>
<dbReference type="GO" id="GO:0005739">
    <property type="term" value="C:mitochondrion"/>
    <property type="evidence" value="ECO:0007669"/>
    <property type="project" value="TreeGrafter"/>
</dbReference>
<dbReference type="OMA" id="PEMAFYD"/>
<dbReference type="SUPFAM" id="SSF55681">
    <property type="entry name" value="Class II aaRS and biotin synthetases"/>
    <property type="match status" value="1"/>
</dbReference>
<dbReference type="GO" id="GO:0006421">
    <property type="term" value="P:asparaginyl-tRNA aminoacylation"/>
    <property type="evidence" value="ECO:0007669"/>
    <property type="project" value="TreeGrafter"/>
</dbReference>
<dbReference type="Gene3D" id="3.30.930.10">
    <property type="entry name" value="Bira Bifunctional Protein, Domain 2"/>
    <property type="match status" value="1"/>
</dbReference>
<evidence type="ECO:0000313" key="8">
    <source>
        <dbReference type="Proteomes" id="UP000015102"/>
    </source>
</evidence>
<evidence type="ECO:0000313" key="7">
    <source>
        <dbReference type="EnsemblMetazoa" id="MESCA009689-PA"/>
    </source>
</evidence>
<dbReference type="InterPro" id="IPR045864">
    <property type="entry name" value="aa-tRNA-synth_II/BPL/LPL"/>
</dbReference>
<dbReference type="GO" id="GO:0004816">
    <property type="term" value="F:asparagine-tRNA ligase activity"/>
    <property type="evidence" value="ECO:0007669"/>
    <property type="project" value="TreeGrafter"/>
</dbReference>
<evidence type="ECO:0000259" key="6">
    <source>
        <dbReference type="PROSITE" id="PS50862"/>
    </source>
</evidence>
<organism evidence="7 8">
    <name type="scientific">Megaselia scalaris</name>
    <name type="common">Humpbacked fly</name>
    <name type="synonym">Phora scalaris</name>
    <dbReference type="NCBI Taxonomy" id="36166"/>
    <lineage>
        <taxon>Eukaryota</taxon>
        <taxon>Metazoa</taxon>
        <taxon>Ecdysozoa</taxon>
        <taxon>Arthropoda</taxon>
        <taxon>Hexapoda</taxon>
        <taxon>Insecta</taxon>
        <taxon>Pterygota</taxon>
        <taxon>Neoptera</taxon>
        <taxon>Endopterygota</taxon>
        <taxon>Diptera</taxon>
        <taxon>Brachycera</taxon>
        <taxon>Muscomorpha</taxon>
        <taxon>Platypezoidea</taxon>
        <taxon>Phoridae</taxon>
        <taxon>Megaseliini</taxon>
        <taxon>Megaselia</taxon>
    </lineage>
</organism>
<dbReference type="EnsemblMetazoa" id="MESCA009689-RA">
    <property type="protein sequence ID" value="MESCA009689-PA"/>
    <property type="gene ID" value="MESCA009689"/>
</dbReference>
<dbReference type="PRINTS" id="PR01042">
    <property type="entry name" value="TRNASYNTHASP"/>
</dbReference>
<keyword evidence="3" id="KW-0067">ATP-binding</keyword>
<keyword evidence="4" id="KW-0648">Protein biosynthesis</keyword>
<name>T1H0K9_MEGSC</name>
<evidence type="ECO:0000256" key="3">
    <source>
        <dbReference type="ARBA" id="ARBA00022840"/>
    </source>
</evidence>
<reference evidence="7" key="2">
    <citation type="submission" date="2015-06" db="UniProtKB">
        <authorList>
            <consortium name="EnsemblMetazoa"/>
        </authorList>
    </citation>
    <scope>IDENTIFICATION</scope>
</reference>
<dbReference type="HOGENOM" id="CLU_004553_2_0_1"/>
<keyword evidence="1" id="KW-0436">Ligase</keyword>
<dbReference type="PANTHER" id="PTHR22594:SF34">
    <property type="entry name" value="ASPARAGINE--TRNA LIGASE, MITOCHONDRIAL-RELATED"/>
    <property type="match status" value="1"/>
</dbReference>
<dbReference type="STRING" id="36166.T1H0K9"/>
<sequence length="384" mass="43894">ASGTVAIAPNGNPEIHAEEFEVLSECPLKEENGYPFTPKQSHPPDYVREYPHLRSRIDYMAAVFRLRHRTLTAIHNIWTKMTFSITPILTPNDCEGAGETFKVQPDNEALLKEMKRPENPLEESYFDKKVFLSVSGQLHLEAMSYGLGNTYTISPAFRAENCKSPLHLSEFHMFEAEMGFVDDLEQLTSFVEKLVKETTNVVLERNSEDLALCHKKFGDRSFDWIDKSWVSLSYEEAAKILQNHKDKFTTILKDDEGFSKEQEMFLVQHCNSPVFLIEWPEKIKPFYMKQSSNDSTKVAAMDLLMPDVGELVGGSLRENNYEILKSKIPAGLEWYLELRKFGGFPTGGFGLGIERYIQLLTGVKNIRDVIPFPRYPHGLSKSYT</sequence>
<dbReference type="InterPro" id="IPR006195">
    <property type="entry name" value="aa-tRNA-synth_II"/>
</dbReference>
<evidence type="ECO:0000256" key="5">
    <source>
        <dbReference type="ARBA" id="ARBA00023146"/>
    </source>
</evidence>
<accession>T1H0K9</accession>
<keyword evidence="8" id="KW-1185">Reference proteome</keyword>
<evidence type="ECO:0000256" key="2">
    <source>
        <dbReference type="ARBA" id="ARBA00022741"/>
    </source>
</evidence>
<dbReference type="GO" id="GO:0005524">
    <property type="term" value="F:ATP binding"/>
    <property type="evidence" value="ECO:0007669"/>
    <property type="project" value="UniProtKB-KW"/>
</dbReference>
<dbReference type="Pfam" id="PF00152">
    <property type="entry name" value="tRNA-synt_2"/>
    <property type="match status" value="1"/>
</dbReference>
<keyword evidence="2" id="KW-0547">Nucleotide-binding</keyword>
<proteinExistence type="predicted"/>